<keyword evidence="2" id="KW-1185">Reference proteome</keyword>
<accession>A0A371IHC7</accession>
<dbReference type="AlphaFoldDB" id="A0A371IHC7"/>
<gene>
    <name evidence="1" type="ORF">CR513_00532</name>
</gene>
<dbReference type="Proteomes" id="UP000257109">
    <property type="component" value="Unassembled WGS sequence"/>
</dbReference>
<proteinExistence type="predicted"/>
<sequence>MVCKHFQLTCSIYVLIRASKAVKERLESDAKYYILDDPYLWRLCNDQVTNRRPLCINVDGLESPCMWAILAHYAPRHTQVCLSLRTVPESWSSLKLEE</sequence>
<name>A0A371IHC7_MUCPR</name>
<dbReference type="EMBL" id="QJKJ01000076">
    <property type="protein sequence ID" value="RDY14423.1"/>
    <property type="molecule type" value="Genomic_DNA"/>
</dbReference>
<reference evidence="1" key="1">
    <citation type="submission" date="2018-05" db="EMBL/GenBank/DDBJ databases">
        <title>Draft genome of Mucuna pruriens seed.</title>
        <authorList>
            <person name="Nnadi N.E."/>
            <person name="Vos R."/>
            <person name="Hasami M.H."/>
            <person name="Devisetty U.K."/>
            <person name="Aguiy J.C."/>
        </authorList>
    </citation>
    <scope>NUCLEOTIDE SEQUENCE [LARGE SCALE GENOMIC DNA]</scope>
    <source>
        <strain evidence="1">JCA_2017</strain>
    </source>
</reference>
<comment type="caution">
    <text evidence="1">The sequence shown here is derived from an EMBL/GenBank/DDBJ whole genome shotgun (WGS) entry which is preliminary data.</text>
</comment>
<feature type="non-terminal residue" evidence="1">
    <location>
        <position position="1"/>
    </location>
</feature>
<evidence type="ECO:0000313" key="1">
    <source>
        <dbReference type="EMBL" id="RDY14423.1"/>
    </source>
</evidence>
<organism evidence="1 2">
    <name type="scientific">Mucuna pruriens</name>
    <name type="common">Velvet bean</name>
    <name type="synonym">Dolichos pruriens</name>
    <dbReference type="NCBI Taxonomy" id="157652"/>
    <lineage>
        <taxon>Eukaryota</taxon>
        <taxon>Viridiplantae</taxon>
        <taxon>Streptophyta</taxon>
        <taxon>Embryophyta</taxon>
        <taxon>Tracheophyta</taxon>
        <taxon>Spermatophyta</taxon>
        <taxon>Magnoliopsida</taxon>
        <taxon>eudicotyledons</taxon>
        <taxon>Gunneridae</taxon>
        <taxon>Pentapetalae</taxon>
        <taxon>rosids</taxon>
        <taxon>fabids</taxon>
        <taxon>Fabales</taxon>
        <taxon>Fabaceae</taxon>
        <taxon>Papilionoideae</taxon>
        <taxon>50 kb inversion clade</taxon>
        <taxon>NPAAA clade</taxon>
        <taxon>indigoferoid/millettioid clade</taxon>
        <taxon>Phaseoleae</taxon>
        <taxon>Mucuna</taxon>
    </lineage>
</organism>
<evidence type="ECO:0000313" key="2">
    <source>
        <dbReference type="Proteomes" id="UP000257109"/>
    </source>
</evidence>
<protein>
    <submittedName>
        <fullName evidence="1">Uncharacterized protein</fullName>
    </submittedName>
</protein>